<dbReference type="KEGG" id="hir:HETIRDRAFT_141575"/>
<reference evidence="1 2" key="1">
    <citation type="journal article" date="2012" name="New Phytol.">
        <title>Insight into trade-off between wood decay and parasitism from the genome of a fungal forest pathogen.</title>
        <authorList>
            <person name="Olson A."/>
            <person name="Aerts A."/>
            <person name="Asiegbu F."/>
            <person name="Belbahri L."/>
            <person name="Bouzid O."/>
            <person name="Broberg A."/>
            <person name="Canback B."/>
            <person name="Coutinho P.M."/>
            <person name="Cullen D."/>
            <person name="Dalman K."/>
            <person name="Deflorio G."/>
            <person name="van Diepen L.T."/>
            <person name="Dunand C."/>
            <person name="Duplessis S."/>
            <person name="Durling M."/>
            <person name="Gonthier P."/>
            <person name="Grimwood J."/>
            <person name="Fossdal C.G."/>
            <person name="Hansson D."/>
            <person name="Henrissat B."/>
            <person name="Hietala A."/>
            <person name="Himmelstrand K."/>
            <person name="Hoffmeister D."/>
            <person name="Hogberg N."/>
            <person name="James T.Y."/>
            <person name="Karlsson M."/>
            <person name="Kohler A."/>
            <person name="Kues U."/>
            <person name="Lee Y.H."/>
            <person name="Lin Y.C."/>
            <person name="Lind M."/>
            <person name="Lindquist E."/>
            <person name="Lombard V."/>
            <person name="Lucas S."/>
            <person name="Lunden K."/>
            <person name="Morin E."/>
            <person name="Murat C."/>
            <person name="Park J."/>
            <person name="Raffaello T."/>
            <person name="Rouze P."/>
            <person name="Salamov A."/>
            <person name="Schmutz J."/>
            <person name="Solheim H."/>
            <person name="Stahlberg J."/>
            <person name="Velez H."/>
            <person name="de Vries R.P."/>
            <person name="Wiebenga A."/>
            <person name="Woodward S."/>
            <person name="Yakovlev I."/>
            <person name="Garbelotto M."/>
            <person name="Martin F."/>
            <person name="Grigoriev I.V."/>
            <person name="Stenlid J."/>
        </authorList>
    </citation>
    <scope>NUCLEOTIDE SEQUENCE [LARGE SCALE GENOMIC DNA]</scope>
    <source>
        <strain evidence="1 2">TC 32-1</strain>
    </source>
</reference>
<dbReference type="EMBL" id="KI925458">
    <property type="protein sequence ID" value="ETW82330.1"/>
    <property type="molecule type" value="Genomic_DNA"/>
</dbReference>
<dbReference type="InParanoid" id="W4KAF8"/>
<dbReference type="AlphaFoldDB" id="W4KAF8"/>
<proteinExistence type="predicted"/>
<evidence type="ECO:0000313" key="2">
    <source>
        <dbReference type="Proteomes" id="UP000030671"/>
    </source>
</evidence>
<accession>W4KAF8</accession>
<keyword evidence="2" id="KW-1185">Reference proteome</keyword>
<gene>
    <name evidence="1" type="ORF">HETIRDRAFT_141575</name>
</gene>
<dbReference type="Proteomes" id="UP000030671">
    <property type="component" value="Unassembled WGS sequence"/>
</dbReference>
<organism evidence="1 2">
    <name type="scientific">Heterobasidion irregulare (strain TC 32-1)</name>
    <dbReference type="NCBI Taxonomy" id="747525"/>
    <lineage>
        <taxon>Eukaryota</taxon>
        <taxon>Fungi</taxon>
        <taxon>Dikarya</taxon>
        <taxon>Basidiomycota</taxon>
        <taxon>Agaricomycotina</taxon>
        <taxon>Agaricomycetes</taxon>
        <taxon>Russulales</taxon>
        <taxon>Bondarzewiaceae</taxon>
        <taxon>Heterobasidion</taxon>
        <taxon>Heterobasidion annosum species complex</taxon>
    </lineage>
</organism>
<protein>
    <submittedName>
        <fullName evidence="1">Uncharacterized protein</fullName>
    </submittedName>
</protein>
<dbReference type="GeneID" id="20667009"/>
<name>W4KAF8_HETIT</name>
<sequence length="60" mass="7083">MRLARVVTVCRDRSCSQCARYERTTCLRINVRYGWLIRNGFVKKDGDYFAISLLYATFIL</sequence>
<dbReference type="HOGENOM" id="CLU_2967253_0_0_1"/>
<evidence type="ECO:0000313" key="1">
    <source>
        <dbReference type="EMBL" id="ETW82330.1"/>
    </source>
</evidence>
<dbReference type="RefSeq" id="XP_009546857.1">
    <property type="nucleotide sequence ID" value="XM_009548562.1"/>
</dbReference>